<feature type="transmembrane region" description="Helical" evidence="7">
    <location>
        <begin position="189"/>
        <end position="207"/>
    </location>
</feature>
<evidence type="ECO:0000313" key="9">
    <source>
        <dbReference type="EMBL" id="MBB5956970.1"/>
    </source>
</evidence>
<keyword evidence="5 7" id="KW-1133">Transmembrane helix</keyword>
<dbReference type="GO" id="GO:0005886">
    <property type="term" value="C:plasma membrane"/>
    <property type="evidence" value="ECO:0007669"/>
    <property type="project" value="UniProtKB-SubCell"/>
</dbReference>
<feature type="transmembrane region" description="Helical" evidence="7">
    <location>
        <begin position="141"/>
        <end position="169"/>
    </location>
</feature>
<dbReference type="CDD" id="cd06261">
    <property type="entry name" value="TM_PBP2"/>
    <property type="match status" value="1"/>
</dbReference>
<dbReference type="EMBL" id="JACHJN010000005">
    <property type="protein sequence ID" value="MBB5956970.1"/>
    <property type="molecule type" value="Genomic_DNA"/>
</dbReference>
<feature type="transmembrane region" description="Helical" evidence="7">
    <location>
        <begin position="246"/>
        <end position="271"/>
    </location>
</feature>
<sequence length="326" mass="34592">MDRRPSSATGRLWLLRRVVFGMAVVLLGSVLVFAATQVLPGDPARAVLGHEATPERVAALRTELGLDRPLVAQYLAWLGGVLTGEPGHSLVTREPVGGLIGDRAVNSAVLVLVSAAVVVPLSVFVGAVAGRRRDRPFDRAVLVVTLGLTALPEFIIALLLVILLSTSVFPLLPGTVLLAPGQNPFGEPAQLVLPVTALVLGVLPYLARLVRGSVIDVYESEYVRTARLKGVPENVVLRRHVLRNALVPAVQGTALALAYLTGGVVVVEQVFNYPGLGSALVDAVNNRDFPVIQLICLVFAACYVAFNLLGDAMTVYVTPRLRTAGR</sequence>
<evidence type="ECO:0000256" key="5">
    <source>
        <dbReference type="ARBA" id="ARBA00022989"/>
    </source>
</evidence>
<evidence type="ECO:0000313" key="10">
    <source>
        <dbReference type="Proteomes" id="UP000547510"/>
    </source>
</evidence>
<comment type="similarity">
    <text evidence="7">Belongs to the binding-protein-dependent transport system permease family.</text>
</comment>
<dbReference type="PANTHER" id="PTHR43163:SF3">
    <property type="entry name" value="PEPTIDE ABC TRANSPORTER PERMEASE PROTEIN"/>
    <property type="match status" value="1"/>
</dbReference>
<dbReference type="GO" id="GO:0055085">
    <property type="term" value="P:transmembrane transport"/>
    <property type="evidence" value="ECO:0007669"/>
    <property type="project" value="InterPro"/>
</dbReference>
<keyword evidence="4 7" id="KW-0812">Transmembrane</keyword>
<evidence type="ECO:0000259" key="8">
    <source>
        <dbReference type="PROSITE" id="PS50928"/>
    </source>
</evidence>
<name>A0A841CIV1_9PSEU</name>
<evidence type="ECO:0000256" key="6">
    <source>
        <dbReference type="ARBA" id="ARBA00023136"/>
    </source>
</evidence>
<dbReference type="Pfam" id="PF19300">
    <property type="entry name" value="BPD_transp_1_N"/>
    <property type="match status" value="1"/>
</dbReference>
<comment type="subcellular location">
    <subcellularLocation>
        <location evidence="1 7">Cell membrane</location>
        <topology evidence="1 7">Multi-pass membrane protein</topology>
    </subcellularLocation>
</comment>
<dbReference type="Gene3D" id="1.10.3720.10">
    <property type="entry name" value="MetI-like"/>
    <property type="match status" value="1"/>
</dbReference>
<dbReference type="Pfam" id="PF00528">
    <property type="entry name" value="BPD_transp_1"/>
    <property type="match status" value="1"/>
</dbReference>
<feature type="transmembrane region" description="Helical" evidence="7">
    <location>
        <begin position="108"/>
        <end position="129"/>
    </location>
</feature>
<keyword evidence="3" id="KW-1003">Cell membrane</keyword>
<feature type="transmembrane region" description="Helical" evidence="7">
    <location>
        <begin position="12"/>
        <end position="35"/>
    </location>
</feature>
<evidence type="ECO:0000256" key="4">
    <source>
        <dbReference type="ARBA" id="ARBA00022692"/>
    </source>
</evidence>
<comment type="caution">
    <text evidence="9">The sequence shown here is derived from an EMBL/GenBank/DDBJ whole genome shotgun (WGS) entry which is preliminary data.</text>
</comment>
<dbReference type="InterPro" id="IPR035906">
    <property type="entry name" value="MetI-like_sf"/>
</dbReference>
<accession>A0A841CIV1</accession>
<dbReference type="Proteomes" id="UP000547510">
    <property type="component" value="Unassembled WGS sequence"/>
</dbReference>
<feature type="domain" description="ABC transmembrane type-1" evidence="8">
    <location>
        <begin position="104"/>
        <end position="310"/>
    </location>
</feature>
<dbReference type="RefSeq" id="WP_246440427.1">
    <property type="nucleotide sequence ID" value="NZ_JACHJN010000005.1"/>
</dbReference>
<evidence type="ECO:0000256" key="2">
    <source>
        <dbReference type="ARBA" id="ARBA00022448"/>
    </source>
</evidence>
<protein>
    <submittedName>
        <fullName evidence="9">Peptide/nickel transport system permease protein</fullName>
    </submittedName>
</protein>
<keyword evidence="2 7" id="KW-0813">Transport</keyword>
<gene>
    <name evidence="9" type="ORF">FHS29_003563</name>
</gene>
<organism evidence="9 10">
    <name type="scientific">Saccharothrix tamanrassetensis</name>
    <dbReference type="NCBI Taxonomy" id="1051531"/>
    <lineage>
        <taxon>Bacteria</taxon>
        <taxon>Bacillati</taxon>
        <taxon>Actinomycetota</taxon>
        <taxon>Actinomycetes</taxon>
        <taxon>Pseudonocardiales</taxon>
        <taxon>Pseudonocardiaceae</taxon>
        <taxon>Saccharothrix</taxon>
    </lineage>
</organism>
<keyword evidence="6 7" id="KW-0472">Membrane</keyword>
<proteinExistence type="inferred from homology"/>
<dbReference type="PANTHER" id="PTHR43163">
    <property type="entry name" value="DIPEPTIDE TRANSPORT SYSTEM PERMEASE PROTEIN DPPB-RELATED"/>
    <property type="match status" value="1"/>
</dbReference>
<evidence type="ECO:0000256" key="7">
    <source>
        <dbReference type="RuleBase" id="RU363032"/>
    </source>
</evidence>
<keyword evidence="10" id="KW-1185">Reference proteome</keyword>
<evidence type="ECO:0000256" key="3">
    <source>
        <dbReference type="ARBA" id="ARBA00022475"/>
    </source>
</evidence>
<dbReference type="SUPFAM" id="SSF161098">
    <property type="entry name" value="MetI-like"/>
    <property type="match status" value="1"/>
</dbReference>
<dbReference type="AlphaFoldDB" id="A0A841CIV1"/>
<evidence type="ECO:0000256" key="1">
    <source>
        <dbReference type="ARBA" id="ARBA00004651"/>
    </source>
</evidence>
<feature type="transmembrane region" description="Helical" evidence="7">
    <location>
        <begin position="291"/>
        <end position="317"/>
    </location>
</feature>
<dbReference type="InterPro" id="IPR045621">
    <property type="entry name" value="BPD_transp_1_N"/>
</dbReference>
<dbReference type="PROSITE" id="PS50928">
    <property type="entry name" value="ABC_TM1"/>
    <property type="match status" value="1"/>
</dbReference>
<reference evidence="9 10" key="1">
    <citation type="submission" date="2020-08" db="EMBL/GenBank/DDBJ databases">
        <title>Genomic Encyclopedia of Type Strains, Phase III (KMG-III): the genomes of soil and plant-associated and newly described type strains.</title>
        <authorList>
            <person name="Whitman W."/>
        </authorList>
    </citation>
    <scope>NUCLEOTIDE SEQUENCE [LARGE SCALE GENOMIC DNA]</scope>
    <source>
        <strain evidence="9 10">CECT 8640</strain>
    </source>
</reference>
<dbReference type="InterPro" id="IPR000515">
    <property type="entry name" value="MetI-like"/>
</dbReference>